<dbReference type="PROSITE" id="PS00216">
    <property type="entry name" value="SUGAR_TRANSPORT_1"/>
    <property type="match status" value="1"/>
</dbReference>
<feature type="transmembrane region" description="Helical" evidence="5">
    <location>
        <begin position="37"/>
        <end position="57"/>
    </location>
</feature>
<accession>A0A3D9I2M1</accession>
<dbReference type="InterPro" id="IPR005829">
    <property type="entry name" value="Sugar_transporter_CS"/>
</dbReference>
<evidence type="ECO:0000313" key="6">
    <source>
        <dbReference type="EMBL" id="RED56032.1"/>
    </source>
</evidence>
<evidence type="ECO:0000256" key="2">
    <source>
        <dbReference type="ARBA" id="ARBA00022692"/>
    </source>
</evidence>
<keyword evidence="4 5" id="KW-0472">Membrane</keyword>
<dbReference type="Pfam" id="PF07690">
    <property type="entry name" value="MFS_1"/>
    <property type="match status" value="1"/>
</dbReference>
<sequence>MGITSNVWKLFVIRFFSSLIPAYVIERLYWEERGMTIQMVVYAEIIFAITIVVLEVPTGIMADKWGRKPMLTVSAIMGCCEFLILIYATEFWHFAIVVWLAAIGNSASSGAEDALLYESLSSRGKESSFEKVLGRLNALDIVSIMIAALCGSLLASRYGFEFNYWISLASASIALFLTLTLVEPVSDRGLDNGRPIPILAYVSASLRFFRNHPGIRIVVLSGMVAGAAINFIDEFWQTYLDRLGIPVIYFGMFSATIFLLRLPGNLLVSFLLGLFSYRSLLTGAIAVFAACFLYISLIKDYSSLLAIGMICLFAGMNEPLTAGYLHHRADSSMRATIGSFQSLGENAALTLTGIGFGYFSARLDIFGGFGFIAAVCCGFFIYFAFALNKVDRTSEGIASKDER</sequence>
<evidence type="ECO:0000256" key="4">
    <source>
        <dbReference type="ARBA" id="ARBA00023136"/>
    </source>
</evidence>
<feature type="transmembrane region" description="Helical" evidence="5">
    <location>
        <begin position="365"/>
        <end position="385"/>
    </location>
</feature>
<dbReference type="InterPro" id="IPR053160">
    <property type="entry name" value="MFS_DHA3_Transporter"/>
</dbReference>
<keyword evidence="2 5" id="KW-0812">Transmembrane</keyword>
<feature type="transmembrane region" description="Helical" evidence="5">
    <location>
        <begin position="244"/>
        <end position="262"/>
    </location>
</feature>
<feature type="transmembrane region" description="Helical" evidence="5">
    <location>
        <begin position="7"/>
        <end position="25"/>
    </location>
</feature>
<dbReference type="Gene3D" id="1.20.1250.20">
    <property type="entry name" value="MFS general substrate transporter like domains"/>
    <property type="match status" value="2"/>
</dbReference>
<evidence type="ECO:0000256" key="1">
    <source>
        <dbReference type="ARBA" id="ARBA00004651"/>
    </source>
</evidence>
<comment type="subcellular location">
    <subcellularLocation>
        <location evidence="1">Cell membrane</location>
        <topology evidence="1">Multi-pass membrane protein</topology>
    </subcellularLocation>
</comment>
<name>A0A3D9I2M1_9BACL</name>
<dbReference type="InterPro" id="IPR036259">
    <property type="entry name" value="MFS_trans_sf"/>
</dbReference>
<dbReference type="PANTHER" id="PTHR23530:SF1">
    <property type="entry name" value="PERMEASE, MAJOR FACILITATOR SUPERFAMILY-RELATED"/>
    <property type="match status" value="1"/>
</dbReference>
<proteinExistence type="predicted"/>
<protein>
    <submittedName>
        <fullName evidence="6">MFS transporter</fullName>
    </submittedName>
</protein>
<dbReference type="OrthoDB" id="9816124at2"/>
<reference evidence="6 7" key="1">
    <citation type="submission" date="2018-07" db="EMBL/GenBank/DDBJ databases">
        <title>Genomic Encyclopedia of Type Strains, Phase III (KMG-III): the genomes of soil and plant-associated and newly described type strains.</title>
        <authorList>
            <person name="Whitman W."/>
        </authorList>
    </citation>
    <scope>NUCLEOTIDE SEQUENCE [LARGE SCALE GENOMIC DNA]</scope>
    <source>
        <strain evidence="6 7">CECT 8236</strain>
    </source>
</reference>
<organism evidence="6 7">
    <name type="scientific">Cohnella lupini</name>
    <dbReference type="NCBI Taxonomy" id="1294267"/>
    <lineage>
        <taxon>Bacteria</taxon>
        <taxon>Bacillati</taxon>
        <taxon>Bacillota</taxon>
        <taxon>Bacilli</taxon>
        <taxon>Bacillales</taxon>
        <taxon>Paenibacillaceae</taxon>
        <taxon>Cohnella</taxon>
    </lineage>
</organism>
<dbReference type="EMBL" id="QRDY01000015">
    <property type="protein sequence ID" value="RED56032.1"/>
    <property type="molecule type" value="Genomic_DNA"/>
</dbReference>
<dbReference type="GO" id="GO:0022857">
    <property type="term" value="F:transmembrane transporter activity"/>
    <property type="evidence" value="ECO:0007669"/>
    <property type="project" value="InterPro"/>
</dbReference>
<dbReference type="GO" id="GO:0005886">
    <property type="term" value="C:plasma membrane"/>
    <property type="evidence" value="ECO:0007669"/>
    <property type="project" value="UniProtKB-SubCell"/>
</dbReference>
<gene>
    <name evidence="6" type="ORF">DFP95_11595</name>
</gene>
<feature type="transmembrane region" description="Helical" evidence="5">
    <location>
        <begin position="274"/>
        <end position="295"/>
    </location>
</feature>
<feature type="transmembrane region" description="Helical" evidence="5">
    <location>
        <begin position="301"/>
        <end position="325"/>
    </location>
</feature>
<comment type="caution">
    <text evidence="6">The sequence shown here is derived from an EMBL/GenBank/DDBJ whole genome shotgun (WGS) entry which is preliminary data.</text>
</comment>
<evidence type="ECO:0000256" key="5">
    <source>
        <dbReference type="SAM" id="Phobius"/>
    </source>
</evidence>
<keyword evidence="3 5" id="KW-1133">Transmembrane helix</keyword>
<evidence type="ECO:0000313" key="7">
    <source>
        <dbReference type="Proteomes" id="UP000256869"/>
    </source>
</evidence>
<dbReference type="AlphaFoldDB" id="A0A3D9I2M1"/>
<keyword evidence="7" id="KW-1185">Reference proteome</keyword>
<feature type="transmembrane region" description="Helical" evidence="5">
    <location>
        <begin position="162"/>
        <end position="182"/>
    </location>
</feature>
<feature type="transmembrane region" description="Helical" evidence="5">
    <location>
        <begin position="214"/>
        <end position="232"/>
    </location>
</feature>
<feature type="transmembrane region" description="Helical" evidence="5">
    <location>
        <begin position="138"/>
        <end position="156"/>
    </location>
</feature>
<dbReference type="SUPFAM" id="SSF103473">
    <property type="entry name" value="MFS general substrate transporter"/>
    <property type="match status" value="1"/>
</dbReference>
<dbReference type="PANTHER" id="PTHR23530">
    <property type="entry name" value="TRANSPORT PROTEIN-RELATED"/>
    <property type="match status" value="1"/>
</dbReference>
<dbReference type="Proteomes" id="UP000256869">
    <property type="component" value="Unassembled WGS sequence"/>
</dbReference>
<dbReference type="RefSeq" id="WP_115994625.1">
    <property type="nucleotide sequence ID" value="NZ_QRDY01000015.1"/>
</dbReference>
<dbReference type="InterPro" id="IPR011701">
    <property type="entry name" value="MFS"/>
</dbReference>
<evidence type="ECO:0000256" key="3">
    <source>
        <dbReference type="ARBA" id="ARBA00022989"/>
    </source>
</evidence>